<dbReference type="GO" id="GO:0007131">
    <property type="term" value="P:reciprocal meiotic recombination"/>
    <property type="evidence" value="ECO:0007669"/>
    <property type="project" value="TreeGrafter"/>
</dbReference>
<dbReference type="EMBL" id="CADEBC010000205">
    <property type="protein sequence ID" value="CAB3225127.1"/>
    <property type="molecule type" value="Genomic_DNA"/>
</dbReference>
<dbReference type="Proteomes" id="UP000494106">
    <property type="component" value="Unassembled WGS sequence"/>
</dbReference>
<dbReference type="PANTHER" id="PTHR21615:SF2">
    <property type="entry name" value="CYCLIN N-TERMINAL DOMAIN-CONTAINING PROTEIN 1"/>
    <property type="match status" value="1"/>
</dbReference>
<dbReference type="SUPFAM" id="SSF47954">
    <property type="entry name" value="Cyclin-like"/>
    <property type="match status" value="1"/>
</dbReference>
<dbReference type="GO" id="GO:0035861">
    <property type="term" value="C:site of double-strand break"/>
    <property type="evidence" value="ECO:0007669"/>
    <property type="project" value="TreeGrafter"/>
</dbReference>
<sequence>MCSEMGSNFLPAYFVGPDWIDALLQEYEEEVKEEARWPILLLQSAGRKLIWHLCSRLRVNGKGVPGSACRLMERFFSRHIQNYLRDHDEWERYRTSLASQYYLVAVSCIQLAAKMTDLTAPLTASLVRLTLLREGIVHSKAEIVRMEFQVYHTLDFRIPLWTSLEAAEFLAINVGIRTPSILEAVALIINLSEFNRDLLELHMRNWTEQCNTPGSSASSTVRCVLRTLHICAGGVCAAARFMRASANLYHSLASLTRTTPTHIKAISDTILNHIIPEK</sequence>
<evidence type="ECO:0000313" key="3">
    <source>
        <dbReference type="Proteomes" id="UP000494106"/>
    </source>
</evidence>
<dbReference type="PANTHER" id="PTHR21615">
    <property type="entry name" value="CYCLIN N-TERMINAL DOMAIN-CONTAINING PROTEIN 1"/>
    <property type="match status" value="1"/>
</dbReference>
<dbReference type="InterPro" id="IPR006671">
    <property type="entry name" value="Cyclin_N"/>
</dbReference>
<dbReference type="OrthoDB" id="9983043at2759"/>
<keyword evidence="3" id="KW-1185">Reference proteome</keyword>
<comment type="caution">
    <text evidence="2">The sequence shown here is derived from an EMBL/GenBank/DDBJ whole genome shotgun (WGS) entry which is preliminary data.</text>
</comment>
<feature type="domain" description="Cyclin N-terminal" evidence="1">
    <location>
        <begin position="68"/>
        <end position="158"/>
    </location>
</feature>
<protein>
    <recommendedName>
        <fullName evidence="1">Cyclin N-terminal domain-containing protein</fullName>
    </recommendedName>
</protein>
<evidence type="ECO:0000259" key="1">
    <source>
        <dbReference type="Pfam" id="PF00134"/>
    </source>
</evidence>
<reference evidence="2 3" key="1">
    <citation type="submission" date="2020-04" db="EMBL/GenBank/DDBJ databases">
        <authorList>
            <person name="Wallbank WR R."/>
            <person name="Pardo Diaz C."/>
            <person name="Kozak K."/>
            <person name="Martin S."/>
            <person name="Jiggins C."/>
            <person name="Moest M."/>
            <person name="Warren A I."/>
            <person name="Byers J.R.P. K."/>
            <person name="Montejo-Kovacevich G."/>
            <person name="Yen C E."/>
        </authorList>
    </citation>
    <scope>NUCLEOTIDE SEQUENCE [LARGE SCALE GENOMIC DNA]</scope>
</reference>
<evidence type="ECO:0000313" key="2">
    <source>
        <dbReference type="EMBL" id="CAB3225127.1"/>
    </source>
</evidence>
<name>A0A8S0YYM7_ARCPL</name>
<dbReference type="Pfam" id="PF00134">
    <property type="entry name" value="Cyclin_N"/>
    <property type="match status" value="1"/>
</dbReference>
<dbReference type="InterPro" id="IPR036915">
    <property type="entry name" value="Cyclin-like_sf"/>
</dbReference>
<dbReference type="Gene3D" id="1.10.472.10">
    <property type="entry name" value="Cyclin-like"/>
    <property type="match status" value="1"/>
</dbReference>
<organism evidence="2 3">
    <name type="scientific">Arctia plantaginis</name>
    <name type="common">Wood tiger moth</name>
    <name type="synonym">Phalaena plantaginis</name>
    <dbReference type="NCBI Taxonomy" id="874455"/>
    <lineage>
        <taxon>Eukaryota</taxon>
        <taxon>Metazoa</taxon>
        <taxon>Ecdysozoa</taxon>
        <taxon>Arthropoda</taxon>
        <taxon>Hexapoda</taxon>
        <taxon>Insecta</taxon>
        <taxon>Pterygota</taxon>
        <taxon>Neoptera</taxon>
        <taxon>Endopterygota</taxon>
        <taxon>Lepidoptera</taxon>
        <taxon>Glossata</taxon>
        <taxon>Ditrysia</taxon>
        <taxon>Noctuoidea</taxon>
        <taxon>Erebidae</taxon>
        <taxon>Arctiinae</taxon>
        <taxon>Arctia</taxon>
    </lineage>
</organism>
<dbReference type="AlphaFoldDB" id="A0A8S0YYM7"/>
<accession>A0A8S0YYM7</accession>
<proteinExistence type="predicted"/>
<gene>
    <name evidence="2" type="ORF">APLA_LOCUS2358</name>
</gene>